<accession>A0A7J7E668</accession>
<comment type="caution">
    <text evidence="1">The sequence shown here is derived from an EMBL/GenBank/DDBJ whole genome shotgun (WGS) entry which is preliminary data.</text>
</comment>
<dbReference type="EMBL" id="JACDTQ010004021">
    <property type="protein sequence ID" value="KAF5911163.1"/>
    <property type="molecule type" value="Genomic_DNA"/>
</dbReference>
<dbReference type="AlphaFoldDB" id="A0A7J7E668"/>
<dbReference type="Proteomes" id="UP000551758">
    <property type="component" value="Unassembled WGS sequence"/>
</dbReference>
<name>A0A7J7E668_DICBM</name>
<evidence type="ECO:0000313" key="2">
    <source>
        <dbReference type="Proteomes" id="UP000551758"/>
    </source>
</evidence>
<organism evidence="1 2">
    <name type="scientific">Diceros bicornis minor</name>
    <name type="common">South-central black rhinoceros</name>
    <dbReference type="NCBI Taxonomy" id="77932"/>
    <lineage>
        <taxon>Eukaryota</taxon>
        <taxon>Metazoa</taxon>
        <taxon>Chordata</taxon>
        <taxon>Craniata</taxon>
        <taxon>Vertebrata</taxon>
        <taxon>Euteleostomi</taxon>
        <taxon>Mammalia</taxon>
        <taxon>Eutheria</taxon>
        <taxon>Laurasiatheria</taxon>
        <taxon>Perissodactyla</taxon>
        <taxon>Rhinocerotidae</taxon>
        <taxon>Diceros</taxon>
    </lineage>
</organism>
<keyword evidence="2" id="KW-1185">Reference proteome</keyword>
<dbReference type="InterPro" id="IPR038445">
    <property type="entry name" value="NCDase_C_sf"/>
</dbReference>
<feature type="non-terminal residue" evidence="1">
    <location>
        <position position="63"/>
    </location>
</feature>
<evidence type="ECO:0000313" key="1">
    <source>
        <dbReference type="EMBL" id="KAF5911163.1"/>
    </source>
</evidence>
<proteinExistence type="predicted"/>
<gene>
    <name evidence="1" type="ORF">HPG69_019528</name>
</gene>
<protein>
    <submittedName>
        <fullName evidence="1">Uncharacterized protein</fullName>
    </submittedName>
</protein>
<reference evidence="1 2" key="1">
    <citation type="journal article" date="2020" name="Mol. Biol. Evol.">
        <title>Interspecific Gene Flow and the Evolution of Specialization in Black and White Rhinoceros.</title>
        <authorList>
            <person name="Moodley Y."/>
            <person name="Westbury M.V."/>
            <person name="Russo I.M."/>
            <person name="Gopalakrishnan S."/>
            <person name="Rakotoarivelo A."/>
            <person name="Olsen R.A."/>
            <person name="Prost S."/>
            <person name="Tunstall T."/>
            <person name="Ryder O.A."/>
            <person name="Dalen L."/>
            <person name="Bruford M.W."/>
        </authorList>
    </citation>
    <scope>NUCLEOTIDE SEQUENCE [LARGE SCALE GENOMIC DNA]</scope>
    <source>
        <strain evidence="1">SBR-YM</strain>
        <tissue evidence="1">Skin</tissue>
    </source>
</reference>
<sequence>THQTFLTVEKYEATSATWQVVHNDASWETRIRYFGHYRKQDFLKPAVILSFESTSSTFEVVTT</sequence>
<dbReference type="Gene3D" id="2.60.40.2300">
    <property type="entry name" value="Neutral/alkaline non-lysosomal ceramidase, C-terminal domain"/>
    <property type="match status" value="1"/>
</dbReference>